<feature type="compositionally biased region" description="Basic and acidic residues" evidence="1">
    <location>
        <begin position="132"/>
        <end position="144"/>
    </location>
</feature>
<sequence length="150" mass="16713">MCKWRLRVFIAGRSSSPRPNALPLSNRTLTSFTALCFCFPLVPGDLYQGLPSCAVTENIFRQKTRIIKSDHDLRKGFIRVGITEDHIAEIKAVLGDLRVLVAHFVSFCGTNSWSREACALIIRGGYFTGSSSDKESQTRNDIDVKNSTND</sequence>
<dbReference type="Proteomes" id="UP001283361">
    <property type="component" value="Unassembled WGS sequence"/>
</dbReference>
<organism evidence="2 3">
    <name type="scientific">Elysia crispata</name>
    <name type="common">lettuce slug</name>
    <dbReference type="NCBI Taxonomy" id="231223"/>
    <lineage>
        <taxon>Eukaryota</taxon>
        <taxon>Metazoa</taxon>
        <taxon>Spiralia</taxon>
        <taxon>Lophotrochozoa</taxon>
        <taxon>Mollusca</taxon>
        <taxon>Gastropoda</taxon>
        <taxon>Heterobranchia</taxon>
        <taxon>Euthyneura</taxon>
        <taxon>Panpulmonata</taxon>
        <taxon>Sacoglossa</taxon>
        <taxon>Placobranchoidea</taxon>
        <taxon>Plakobranchidae</taxon>
        <taxon>Elysia</taxon>
    </lineage>
</organism>
<dbReference type="EMBL" id="JAWDGP010002436">
    <property type="protein sequence ID" value="KAK3783183.1"/>
    <property type="molecule type" value="Genomic_DNA"/>
</dbReference>
<name>A0AAE1A8Y3_9GAST</name>
<evidence type="ECO:0000313" key="3">
    <source>
        <dbReference type="Proteomes" id="UP001283361"/>
    </source>
</evidence>
<feature type="region of interest" description="Disordered" evidence="1">
    <location>
        <begin position="130"/>
        <end position="150"/>
    </location>
</feature>
<gene>
    <name evidence="2" type="ORF">RRG08_046977</name>
</gene>
<dbReference type="AlphaFoldDB" id="A0AAE1A8Y3"/>
<accession>A0AAE1A8Y3</accession>
<keyword evidence="3" id="KW-1185">Reference proteome</keyword>
<protein>
    <submittedName>
        <fullName evidence="2">Uncharacterized protein</fullName>
    </submittedName>
</protein>
<evidence type="ECO:0000256" key="1">
    <source>
        <dbReference type="SAM" id="MobiDB-lite"/>
    </source>
</evidence>
<reference evidence="2" key="1">
    <citation type="journal article" date="2023" name="G3 (Bethesda)">
        <title>A reference genome for the long-term kleptoplast-retaining sea slug Elysia crispata morphotype clarki.</title>
        <authorList>
            <person name="Eastman K.E."/>
            <person name="Pendleton A.L."/>
            <person name="Shaikh M.A."/>
            <person name="Suttiyut T."/>
            <person name="Ogas R."/>
            <person name="Tomko P."/>
            <person name="Gavelis G."/>
            <person name="Widhalm J.R."/>
            <person name="Wisecaver J.H."/>
        </authorList>
    </citation>
    <scope>NUCLEOTIDE SEQUENCE</scope>
    <source>
        <strain evidence="2">ECLA1</strain>
    </source>
</reference>
<proteinExistence type="predicted"/>
<comment type="caution">
    <text evidence="2">The sequence shown here is derived from an EMBL/GenBank/DDBJ whole genome shotgun (WGS) entry which is preliminary data.</text>
</comment>
<evidence type="ECO:0000313" key="2">
    <source>
        <dbReference type="EMBL" id="KAK3783183.1"/>
    </source>
</evidence>